<dbReference type="EMBL" id="HBGS01061375">
    <property type="protein sequence ID" value="CAD9491675.1"/>
    <property type="molecule type" value="Transcribed_RNA"/>
</dbReference>
<evidence type="ECO:0000256" key="1">
    <source>
        <dbReference type="SAM" id="Coils"/>
    </source>
</evidence>
<name>A0A7S2MMB0_9STRA</name>
<gene>
    <name evidence="2" type="ORF">DSPE1174_LOCUS32019</name>
</gene>
<accession>A0A7S2MMB0</accession>
<proteinExistence type="predicted"/>
<evidence type="ECO:0000313" key="2">
    <source>
        <dbReference type="EMBL" id="CAD9491675.1"/>
    </source>
</evidence>
<reference evidence="2" key="1">
    <citation type="submission" date="2021-01" db="EMBL/GenBank/DDBJ databases">
        <authorList>
            <person name="Corre E."/>
            <person name="Pelletier E."/>
            <person name="Niang G."/>
            <person name="Scheremetjew M."/>
            <person name="Finn R."/>
            <person name="Kale V."/>
            <person name="Holt S."/>
            <person name="Cochrane G."/>
            <person name="Meng A."/>
            <person name="Brown T."/>
            <person name="Cohen L."/>
        </authorList>
    </citation>
    <scope>NUCLEOTIDE SEQUENCE</scope>
    <source>
        <strain evidence="2">CCMP1381</strain>
    </source>
</reference>
<protein>
    <submittedName>
        <fullName evidence="2">Uncharacterized protein</fullName>
    </submittedName>
</protein>
<sequence>MTKRIIRRFSEEKIRSDHCVFCGNNLSTVNSHETHKVTRRRIELACNETIEGLPDIYSCSVACKKNISDRRVNTEKHKKCVSKDVDKKLKSWVTDMCQSNVSTEACVHAIHDFSSGRRIEAGAAVVKKITYHPELGHALFKLQYPVDNTMITVGPSGFTSLQAQAPHKRHCSKGLEVLAKPGIWKGLSWAPRHTEYTYIDVCRELQKGDDTISLPFEAHDSSSRNCMPNSGERVLKRVSELQASFEGQSVLRHQSDKRLRQSKEEIFSLKQTNLKATEAAEKARFNLVRSHSALTSTEQKLDDTQATLKKTKRDGHRQILNARRQSEDKLLSLERNNRKANHAVERANYNAVITHVALNKSTQQLNSTQAELKKANKDAQKMIRTVACLGEAESKLDTETAKVPNVKNGK</sequence>
<organism evidence="2">
    <name type="scientific">Octactis speculum</name>
    <dbReference type="NCBI Taxonomy" id="3111310"/>
    <lineage>
        <taxon>Eukaryota</taxon>
        <taxon>Sar</taxon>
        <taxon>Stramenopiles</taxon>
        <taxon>Ochrophyta</taxon>
        <taxon>Dictyochophyceae</taxon>
        <taxon>Dictyochales</taxon>
        <taxon>Dictyochaceae</taxon>
        <taxon>Octactis</taxon>
    </lineage>
</organism>
<feature type="coiled-coil region" evidence="1">
    <location>
        <begin position="294"/>
        <end position="385"/>
    </location>
</feature>
<keyword evidence="1" id="KW-0175">Coiled coil</keyword>
<dbReference type="AlphaFoldDB" id="A0A7S2MMB0"/>